<dbReference type="Proteomes" id="UP000178086">
    <property type="component" value="Unassembled WGS sequence"/>
</dbReference>
<dbReference type="PRINTS" id="PR00509">
    <property type="entry name" value="PGMPMM"/>
</dbReference>
<comment type="caution">
    <text evidence="12">The sequence shown here is derived from an EMBL/GenBank/DDBJ whole genome shotgun (WGS) entry which is preliminary data.</text>
</comment>
<evidence type="ECO:0000256" key="3">
    <source>
        <dbReference type="ARBA" id="ARBA00022553"/>
    </source>
</evidence>
<keyword evidence="4 7" id="KW-0479">Metal-binding</keyword>
<evidence type="ECO:0000313" key="12">
    <source>
        <dbReference type="EMBL" id="OFW32054.1"/>
    </source>
</evidence>
<dbReference type="InterPro" id="IPR005843">
    <property type="entry name" value="A-D-PHexomutase_C"/>
</dbReference>
<dbReference type="EMBL" id="MELI01000105">
    <property type="protein sequence ID" value="OFW32054.1"/>
    <property type="molecule type" value="Genomic_DNA"/>
</dbReference>
<organism evidence="12 13">
    <name type="scientific">Candidatus Aquicultor primus</name>
    <dbReference type="NCBI Taxonomy" id="1797195"/>
    <lineage>
        <taxon>Bacteria</taxon>
        <taxon>Bacillati</taxon>
        <taxon>Actinomycetota</taxon>
        <taxon>Candidatus Aquicultoria</taxon>
        <taxon>Candidatus Aquicultorales</taxon>
        <taxon>Candidatus Aquicultoraceae</taxon>
        <taxon>Candidatus Aquicultor</taxon>
    </lineage>
</organism>
<accession>A0A1F2UG89</accession>
<keyword evidence="3" id="KW-0597">Phosphoprotein</keyword>
<reference evidence="12 13" key="1">
    <citation type="journal article" date="2016" name="Nat. Commun.">
        <title>Thousands of microbial genomes shed light on interconnected biogeochemical processes in an aquifer system.</title>
        <authorList>
            <person name="Anantharaman K."/>
            <person name="Brown C.T."/>
            <person name="Hug L.A."/>
            <person name="Sharon I."/>
            <person name="Castelle C.J."/>
            <person name="Probst A.J."/>
            <person name="Thomas B.C."/>
            <person name="Singh A."/>
            <person name="Wilkins M.J."/>
            <person name="Karaoz U."/>
            <person name="Brodie E.L."/>
            <person name="Williams K.H."/>
            <person name="Hubbard S.S."/>
            <person name="Banfield J.F."/>
        </authorList>
    </citation>
    <scope>NUCLEOTIDE SEQUENCE [LARGE SCALE GENOMIC DNA]</scope>
</reference>
<evidence type="ECO:0000259" key="11">
    <source>
        <dbReference type="Pfam" id="PF02880"/>
    </source>
</evidence>
<dbReference type="AlphaFoldDB" id="A0A1F2UG89"/>
<dbReference type="InterPro" id="IPR016066">
    <property type="entry name" value="A-D-PHexomutase_CS"/>
</dbReference>
<dbReference type="PROSITE" id="PS00710">
    <property type="entry name" value="PGM_PMM"/>
    <property type="match status" value="1"/>
</dbReference>
<dbReference type="SUPFAM" id="SSF55957">
    <property type="entry name" value="Phosphoglucomutase, C-terminal domain"/>
    <property type="match status" value="1"/>
</dbReference>
<keyword evidence="5 7" id="KW-0460">Magnesium</keyword>
<dbReference type="GO" id="GO:0005975">
    <property type="term" value="P:carbohydrate metabolic process"/>
    <property type="evidence" value="ECO:0007669"/>
    <property type="project" value="InterPro"/>
</dbReference>
<evidence type="ECO:0000259" key="8">
    <source>
        <dbReference type="Pfam" id="PF00408"/>
    </source>
</evidence>
<dbReference type="GO" id="GO:0006166">
    <property type="term" value="P:purine ribonucleoside salvage"/>
    <property type="evidence" value="ECO:0007669"/>
    <property type="project" value="TreeGrafter"/>
</dbReference>
<comment type="similarity">
    <text evidence="2 7">Belongs to the phosphohexose mutase family.</text>
</comment>
<feature type="domain" description="Alpha-D-phosphohexomutase alpha/beta/alpha" evidence="9">
    <location>
        <begin position="6"/>
        <end position="138"/>
    </location>
</feature>
<comment type="cofactor">
    <cofactor evidence="1">
        <name>Mg(2+)</name>
        <dbReference type="ChEBI" id="CHEBI:18420"/>
    </cofactor>
</comment>
<dbReference type="Pfam" id="PF02879">
    <property type="entry name" value="PGM_PMM_II"/>
    <property type="match status" value="1"/>
</dbReference>
<proteinExistence type="inferred from homology"/>
<evidence type="ECO:0000256" key="1">
    <source>
        <dbReference type="ARBA" id="ARBA00001946"/>
    </source>
</evidence>
<evidence type="ECO:0000313" key="13">
    <source>
        <dbReference type="Proteomes" id="UP000178086"/>
    </source>
</evidence>
<dbReference type="InterPro" id="IPR016055">
    <property type="entry name" value="A-D-PHexomutase_a/b/a-I/II/III"/>
</dbReference>
<dbReference type="Gene3D" id="3.40.120.10">
    <property type="entry name" value="Alpha-D-Glucose-1,6-Bisphosphate, subunit A, domain 3"/>
    <property type="match status" value="3"/>
</dbReference>
<dbReference type="PANTHER" id="PTHR45745">
    <property type="entry name" value="PHOSPHOMANNOMUTASE 45A"/>
    <property type="match status" value="1"/>
</dbReference>
<dbReference type="SUPFAM" id="SSF53738">
    <property type="entry name" value="Phosphoglucomutase, first 3 domains"/>
    <property type="match status" value="2"/>
</dbReference>
<evidence type="ECO:0000256" key="4">
    <source>
        <dbReference type="ARBA" id="ARBA00022723"/>
    </source>
</evidence>
<keyword evidence="6" id="KW-0413">Isomerase</keyword>
<gene>
    <name evidence="12" type="ORF">A2074_03985</name>
</gene>
<dbReference type="InterPro" id="IPR005845">
    <property type="entry name" value="A-D-PHexomutase_a/b/a-II"/>
</dbReference>
<feature type="domain" description="Alpha-D-phosphohexomutase alpha/beta/alpha" evidence="11">
    <location>
        <begin position="269"/>
        <end position="380"/>
    </location>
</feature>
<dbReference type="InterPro" id="IPR036900">
    <property type="entry name" value="A-D-PHexomutase_C_sf"/>
</dbReference>
<dbReference type="Pfam" id="PF02878">
    <property type="entry name" value="PGM_PMM_I"/>
    <property type="match status" value="1"/>
</dbReference>
<protein>
    <submittedName>
        <fullName evidence="12">Phosphoglucomutase</fullName>
    </submittedName>
</protein>
<evidence type="ECO:0000256" key="5">
    <source>
        <dbReference type="ARBA" id="ARBA00022842"/>
    </source>
</evidence>
<evidence type="ECO:0000256" key="7">
    <source>
        <dbReference type="RuleBase" id="RU004326"/>
    </source>
</evidence>
<dbReference type="PANTHER" id="PTHR45745:SF1">
    <property type="entry name" value="PHOSPHOGLUCOMUTASE 2B-RELATED"/>
    <property type="match status" value="1"/>
</dbReference>
<dbReference type="InterPro" id="IPR005846">
    <property type="entry name" value="A-D-PHexomutase_a/b/a-III"/>
</dbReference>
<dbReference type="Pfam" id="PF02880">
    <property type="entry name" value="PGM_PMM_III"/>
    <property type="match status" value="1"/>
</dbReference>
<dbReference type="Pfam" id="PF00408">
    <property type="entry name" value="PGM_PMM_IV"/>
    <property type="match status" value="1"/>
</dbReference>
<dbReference type="GO" id="GO:0000287">
    <property type="term" value="F:magnesium ion binding"/>
    <property type="evidence" value="ECO:0007669"/>
    <property type="project" value="InterPro"/>
</dbReference>
<evidence type="ECO:0000256" key="6">
    <source>
        <dbReference type="ARBA" id="ARBA00023235"/>
    </source>
</evidence>
<evidence type="ECO:0000256" key="2">
    <source>
        <dbReference type="ARBA" id="ARBA00010231"/>
    </source>
</evidence>
<evidence type="ECO:0000259" key="9">
    <source>
        <dbReference type="Pfam" id="PF02878"/>
    </source>
</evidence>
<sequence length="472" mass="51543">MAESVIKFGTDGWRAIMNDTFILSNVRIVAQAIADYIKAEDLGEKGIVIGYDTRFFAERFAQECASIMVGNGVPVFMPRRALPTPLTAFSIKVYGAAGAIMLTASHNPPEYNGIKFIPEYAGPASPEITGKIEGFIAQIIASGRILQAPIEGASLVRDIDPYTEYVKQISSLIDFDRLRQKKLRIILDPMFGAGQGLMDKVLVQAGCAVDTIHNFRDTLFGGSYPDPSEKHLTELRDRVLKSEADLGLALDGDADRFGAIDHDGTYITANQVLSLVAVHLLKNRGVKGCLVRTVATTHLLDEIARDYGTEVVETPVGFKYIAQVMMERPVVVGGEESGGLSILGHIPEKDGLLADLLLAEMVAYEEKSLSDILAEIYGKYGRFYTTRLDLHLAADKKDEVLKSLRDNPPADISGDKVAEVRTVDGIKLVLESGDWLLARPSGTEPLVRIYIESRDTARFSALESYASKVIAS</sequence>
<name>A0A1F2UG89_9ACTN</name>
<dbReference type="InterPro" id="IPR005841">
    <property type="entry name" value="Alpha-D-phosphohexomutase_SF"/>
</dbReference>
<dbReference type="Gene3D" id="3.30.310.50">
    <property type="entry name" value="Alpha-D-phosphohexomutase, C-terminal domain"/>
    <property type="match status" value="1"/>
</dbReference>
<dbReference type="GO" id="GO:0008973">
    <property type="term" value="F:phosphopentomutase activity"/>
    <property type="evidence" value="ECO:0007669"/>
    <property type="project" value="TreeGrafter"/>
</dbReference>
<feature type="domain" description="Alpha-D-phosphohexomutase alpha/beta/alpha" evidence="10">
    <location>
        <begin position="164"/>
        <end position="264"/>
    </location>
</feature>
<feature type="domain" description="Alpha-D-phosphohexomutase C-terminal" evidence="8">
    <location>
        <begin position="417"/>
        <end position="462"/>
    </location>
</feature>
<dbReference type="CDD" id="cd05800">
    <property type="entry name" value="PGM_like2"/>
    <property type="match status" value="1"/>
</dbReference>
<evidence type="ECO:0000259" key="10">
    <source>
        <dbReference type="Pfam" id="PF02879"/>
    </source>
</evidence>
<dbReference type="InterPro" id="IPR005844">
    <property type="entry name" value="A-D-PHexomutase_a/b/a-I"/>
</dbReference>